<dbReference type="Gene3D" id="3.40.50.300">
    <property type="entry name" value="P-loop containing nucleotide triphosphate hydrolases"/>
    <property type="match status" value="1"/>
</dbReference>
<evidence type="ECO:0000256" key="3">
    <source>
        <dbReference type="PROSITE-ProRule" id="PRU00339"/>
    </source>
</evidence>
<dbReference type="InterPro" id="IPR011717">
    <property type="entry name" value="TPR-4"/>
</dbReference>
<evidence type="ECO:0000256" key="1">
    <source>
        <dbReference type="ARBA" id="ARBA00022737"/>
    </source>
</evidence>
<dbReference type="SUPFAM" id="SSF48452">
    <property type="entry name" value="TPR-like"/>
    <property type="match status" value="5"/>
</dbReference>
<dbReference type="EMBL" id="FN649741">
    <property type="protein sequence ID" value="CBJ27849.1"/>
    <property type="molecule type" value="Genomic_DNA"/>
</dbReference>
<accession>D7G7W8</accession>
<dbReference type="eggNOG" id="KOG1840">
    <property type="taxonomic scope" value="Eukaryota"/>
</dbReference>
<dbReference type="EMBL" id="FN649086">
    <property type="protein sequence ID" value="CBJ27849.1"/>
    <property type="molecule type" value="Genomic_DNA"/>
</dbReference>
<dbReference type="OrthoDB" id="197174at2759"/>
<protein>
    <submittedName>
        <fullName evidence="6">NB-ARC and TPR repeat-containig protein</fullName>
    </submittedName>
</protein>
<evidence type="ECO:0000313" key="6">
    <source>
        <dbReference type="EMBL" id="CBJ27849.1"/>
    </source>
</evidence>
<dbReference type="InterPro" id="IPR027417">
    <property type="entry name" value="P-loop_NTPase"/>
</dbReference>
<dbReference type="InterPro" id="IPR019734">
    <property type="entry name" value="TPR_rpt"/>
</dbReference>
<dbReference type="InterPro" id="IPR036388">
    <property type="entry name" value="WH-like_DNA-bd_sf"/>
</dbReference>
<proteinExistence type="predicted"/>
<dbReference type="PRINTS" id="PR00381">
    <property type="entry name" value="KINESINLIGHT"/>
</dbReference>
<dbReference type="InParanoid" id="D7G7W8"/>
<keyword evidence="7" id="KW-1185">Reference proteome</keyword>
<evidence type="ECO:0000256" key="2">
    <source>
        <dbReference type="ARBA" id="ARBA00022803"/>
    </source>
</evidence>
<dbReference type="Gene3D" id="1.25.40.10">
    <property type="entry name" value="Tetratricopeptide repeat domain"/>
    <property type="match status" value="5"/>
</dbReference>
<dbReference type="GO" id="GO:0043531">
    <property type="term" value="F:ADP binding"/>
    <property type="evidence" value="ECO:0007669"/>
    <property type="project" value="InterPro"/>
</dbReference>
<feature type="coiled-coil region" evidence="4">
    <location>
        <begin position="91"/>
        <end position="121"/>
    </location>
</feature>
<keyword evidence="1" id="KW-0677">Repeat</keyword>
<dbReference type="STRING" id="2880.D7G7W8"/>
<dbReference type="PANTHER" id="PTHR45641">
    <property type="entry name" value="TETRATRICOPEPTIDE REPEAT PROTEIN (AFU_ORTHOLOGUE AFUA_6G03870)"/>
    <property type="match status" value="1"/>
</dbReference>
<dbReference type="Proteomes" id="UP000002630">
    <property type="component" value="Linkage Group LG16"/>
</dbReference>
<feature type="repeat" description="TPR" evidence="3">
    <location>
        <begin position="776"/>
        <end position="809"/>
    </location>
</feature>
<dbReference type="InterPro" id="IPR011990">
    <property type="entry name" value="TPR-like_helical_dom_sf"/>
</dbReference>
<sequence>MMGRVSILATLIDPLRRAREALQGAGDVKAAMRERLDDYERVVNQFESKLGSISDRRIEPEVTKLLVHFDEITALIRKYTASPGDSLLVRLRKKTDRARLHKELAEELERIDKDMQRQLATIQVLGMMELSNPLPTFSLDVGNAAGHDGGFTWHNLNWWMLLLLVVLVPIALSVCWKHGGGGSSTRPPVPDMAAAPAADTAAAPTVSLALPASYVERNSLISEVVGNLTAANAPRSPYVLQGSGGAGKTVLATAVVRNEEVRKRFGRGIFWLDVGRHGNLKLPALVQRLAREMDVVSENMDGLDDCVRDIAFAVARDNSVPRLLVLDDVWHEEVMDALRPTGLQILVTTRLASVGRGMLVGDMEEGEARELLSKKSGAVALPVPEANQVARDCGCHPLTLVIAGSLRCVREAPDSALAWRELHSEIERIKRSSRGLEMATDSDEEPSQSSLFPVLSLSFERLKVQEQDSFLSLAVLARGVPAPVAMLANLWDKDEKGAKKEASAFVGRSLLIEEQEAFIVHDMLLDFIDVMCQHESSVVQLAVMRQTHYLSRLPVVWRYCRKGESLEGMYSLISLWRPVMKLSGNEKLDVETYEASLRELGEEHEPIDVANACMIIGDVFLLQDQYSEAEPLYQRAEEIYENLQGHDYPPVVTSLSNRASLRHRQGEYAEAERLHEQPQTVREEVPDMGGPDVDVSLSNVATLLHQQGWEEDGLQREAATSDQVVSGPEHPGVALDLNNRAETLITQGKYAAAEPLLERSQALQEKVLGPDHPEVAVSLNRLAELLSAQGNYEEAEPLYKRSMAVDEKVYGPYHPKVAADFQSWAVLLHRQGKYAEAGPYYLRAIDIVEKTLGVDHPNLAQMLNSRAALLDRQGMYDEAGPLYERSQAIREKALGPEHPDVARSLNKRAWLLCRQGKHEQAEPLNERAISIWEGALESEQPRVAPGLEMRAWVLRAQGKHAEAETLSELSQAMHQKALGPEHSDVALSLSNRADELYRQGKDTEAQPLFERAIKIWEKAHRHDHPLVANVLHNRAGLLSAQGKYAKAHALLERALAIREGALGVDHPDTITSLGALADLYAKQGLLEKATPVLEEVVSARERAQGRDHPDVASALSMWAVVLSDQGKNAEALALFEKALAIREGALGVDHPDTITSLGALADLYTKQGLLDKASRLLEEVVNARERIQGSDHPDVASALNERAVLMYQQGEFTEVILLLERALPIRMETLGENHPETLDTQKWLELLRNQV</sequence>
<gene>
    <name evidence="6" type="ORF">Esi_0085_0121</name>
</gene>
<keyword evidence="4" id="KW-0175">Coiled coil</keyword>
<dbReference type="SMART" id="SM00028">
    <property type="entry name" value="TPR"/>
    <property type="match status" value="13"/>
</dbReference>
<dbReference type="Pfam" id="PF13424">
    <property type="entry name" value="TPR_12"/>
    <property type="match status" value="5"/>
</dbReference>
<dbReference type="Pfam" id="PF07721">
    <property type="entry name" value="TPR_4"/>
    <property type="match status" value="1"/>
</dbReference>
<dbReference type="PROSITE" id="PS50005">
    <property type="entry name" value="TPR"/>
    <property type="match status" value="1"/>
</dbReference>
<dbReference type="Pfam" id="PF13374">
    <property type="entry name" value="TPR_10"/>
    <property type="match status" value="2"/>
</dbReference>
<dbReference type="eggNOG" id="KOG4658">
    <property type="taxonomic scope" value="Eukaryota"/>
</dbReference>
<dbReference type="Gene3D" id="1.10.10.10">
    <property type="entry name" value="Winged helix-like DNA-binding domain superfamily/Winged helix DNA-binding domain"/>
    <property type="match status" value="1"/>
</dbReference>
<name>D7G7W8_ECTSI</name>
<feature type="domain" description="NB-ARC" evidence="5">
    <location>
        <begin position="221"/>
        <end position="359"/>
    </location>
</feature>
<reference evidence="6 7" key="1">
    <citation type="journal article" date="2010" name="Nature">
        <title>The Ectocarpus genome and the independent evolution of multicellularity in brown algae.</title>
        <authorList>
            <person name="Cock J.M."/>
            <person name="Sterck L."/>
            <person name="Rouze P."/>
            <person name="Scornet D."/>
            <person name="Allen A.E."/>
            <person name="Amoutzias G."/>
            <person name="Anthouard V."/>
            <person name="Artiguenave F."/>
            <person name="Aury J.M."/>
            <person name="Badger J.H."/>
            <person name="Beszteri B."/>
            <person name="Billiau K."/>
            <person name="Bonnet E."/>
            <person name="Bothwell J.H."/>
            <person name="Bowler C."/>
            <person name="Boyen C."/>
            <person name="Brownlee C."/>
            <person name="Carrano C.J."/>
            <person name="Charrier B."/>
            <person name="Cho G.Y."/>
            <person name="Coelho S.M."/>
            <person name="Collen J."/>
            <person name="Corre E."/>
            <person name="Da Silva C."/>
            <person name="Delage L."/>
            <person name="Delaroque N."/>
            <person name="Dittami S.M."/>
            <person name="Doulbeau S."/>
            <person name="Elias M."/>
            <person name="Farnham G."/>
            <person name="Gachon C.M."/>
            <person name="Gschloessl B."/>
            <person name="Heesch S."/>
            <person name="Jabbari K."/>
            <person name="Jubin C."/>
            <person name="Kawai H."/>
            <person name="Kimura K."/>
            <person name="Kloareg B."/>
            <person name="Kupper F.C."/>
            <person name="Lang D."/>
            <person name="Le Bail A."/>
            <person name="Leblanc C."/>
            <person name="Lerouge P."/>
            <person name="Lohr M."/>
            <person name="Lopez P.J."/>
            <person name="Martens C."/>
            <person name="Maumus F."/>
            <person name="Michel G."/>
            <person name="Miranda-Saavedra D."/>
            <person name="Morales J."/>
            <person name="Moreau H."/>
            <person name="Motomura T."/>
            <person name="Nagasato C."/>
            <person name="Napoli C.A."/>
            <person name="Nelson D.R."/>
            <person name="Nyvall-Collen P."/>
            <person name="Peters A.F."/>
            <person name="Pommier C."/>
            <person name="Potin P."/>
            <person name="Poulain J."/>
            <person name="Quesneville H."/>
            <person name="Read B."/>
            <person name="Rensing S.A."/>
            <person name="Ritter A."/>
            <person name="Rousvoal S."/>
            <person name="Samanta M."/>
            <person name="Samson G."/>
            <person name="Schroeder D.C."/>
            <person name="Segurens B."/>
            <person name="Strittmatter M."/>
            <person name="Tonon T."/>
            <person name="Tregear J.W."/>
            <person name="Valentin K."/>
            <person name="von Dassow P."/>
            <person name="Yamagishi T."/>
            <person name="Van de Peer Y."/>
            <person name="Wincker P."/>
        </authorList>
    </citation>
    <scope>NUCLEOTIDE SEQUENCE [LARGE SCALE GENOMIC DNA]</scope>
    <source>
        <strain evidence="7">Ec32 / CCAP1310/4</strain>
    </source>
</reference>
<dbReference type="SUPFAM" id="SSF52540">
    <property type="entry name" value="P-loop containing nucleoside triphosphate hydrolases"/>
    <property type="match status" value="1"/>
</dbReference>
<keyword evidence="2 3" id="KW-0802">TPR repeat</keyword>
<evidence type="ECO:0000313" key="7">
    <source>
        <dbReference type="Proteomes" id="UP000002630"/>
    </source>
</evidence>
<dbReference type="Pfam" id="PF00931">
    <property type="entry name" value="NB-ARC"/>
    <property type="match status" value="1"/>
</dbReference>
<dbReference type="AlphaFoldDB" id="D7G7W8"/>
<evidence type="ECO:0000259" key="5">
    <source>
        <dbReference type="Pfam" id="PF00931"/>
    </source>
</evidence>
<organism evidence="6 7">
    <name type="scientific">Ectocarpus siliculosus</name>
    <name type="common">Brown alga</name>
    <name type="synonym">Conferva siliculosa</name>
    <dbReference type="NCBI Taxonomy" id="2880"/>
    <lineage>
        <taxon>Eukaryota</taxon>
        <taxon>Sar</taxon>
        <taxon>Stramenopiles</taxon>
        <taxon>Ochrophyta</taxon>
        <taxon>PX clade</taxon>
        <taxon>Phaeophyceae</taxon>
        <taxon>Ectocarpales</taxon>
        <taxon>Ectocarpaceae</taxon>
        <taxon>Ectocarpus</taxon>
    </lineage>
</organism>
<dbReference type="InterPro" id="IPR002182">
    <property type="entry name" value="NB-ARC"/>
</dbReference>
<dbReference type="PANTHER" id="PTHR45641:SF19">
    <property type="entry name" value="NEPHROCYSTIN-3"/>
    <property type="match status" value="1"/>
</dbReference>
<dbReference type="GO" id="GO:0042802">
    <property type="term" value="F:identical protein binding"/>
    <property type="evidence" value="ECO:0007669"/>
    <property type="project" value="InterPro"/>
</dbReference>
<evidence type="ECO:0000256" key="4">
    <source>
        <dbReference type="SAM" id="Coils"/>
    </source>
</evidence>